<dbReference type="PANTHER" id="PTHR11864:SF0">
    <property type="entry name" value="PRP40 PRE-MRNA PROCESSING FACTOR 40 HOMOLOG A (YEAST)"/>
    <property type="match status" value="1"/>
</dbReference>
<dbReference type="STRING" id="4072.A0A2G2YHV4"/>
<evidence type="ECO:0000256" key="1">
    <source>
        <dbReference type="SAM" id="Coils"/>
    </source>
</evidence>
<dbReference type="InterPro" id="IPR002713">
    <property type="entry name" value="FF_domain"/>
</dbReference>
<dbReference type="GO" id="GO:0000398">
    <property type="term" value="P:mRNA splicing, via spliceosome"/>
    <property type="evidence" value="ECO:0000318"/>
    <property type="project" value="GO_Central"/>
</dbReference>
<dbReference type="PROSITE" id="PS51676">
    <property type="entry name" value="FF"/>
    <property type="match status" value="1"/>
</dbReference>
<accession>A0A2G2YHV4</accession>
<evidence type="ECO:0000313" key="4">
    <source>
        <dbReference type="Proteomes" id="UP000222542"/>
    </source>
</evidence>
<dbReference type="GO" id="GO:0003723">
    <property type="term" value="F:RNA binding"/>
    <property type="evidence" value="ECO:0000318"/>
    <property type="project" value="GO_Central"/>
</dbReference>
<comment type="caution">
    <text evidence="3">The sequence shown here is derived from an EMBL/GenBank/DDBJ whole genome shotgun (WGS) entry which is preliminary data.</text>
</comment>
<dbReference type="AlphaFoldDB" id="A0A2G2YHV4"/>
<dbReference type="Proteomes" id="UP000222542">
    <property type="component" value="Unassembled WGS sequence"/>
</dbReference>
<reference evidence="3 4" key="2">
    <citation type="journal article" date="2017" name="Genome Biol.">
        <title>New reference genome sequences of hot pepper reveal the massive evolution of plant disease-resistance genes by retroduplication.</title>
        <authorList>
            <person name="Kim S."/>
            <person name="Park J."/>
            <person name="Yeom S.I."/>
            <person name="Kim Y.M."/>
            <person name="Seo E."/>
            <person name="Kim K.T."/>
            <person name="Kim M.S."/>
            <person name="Lee J.M."/>
            <person name="Cheong K."/>
            <person name="Shin H.S."/>
            <person name="Kim S.B."/>
            <person name="Han K."/>
            <person name="Lee J."/>
            <person name="Park M."/>
            <person name="Lee H.A."/>
            <person name="Lee H.Y."/>
            <person name="Lee Y."/>
            <person name="Oh S."/>
            <person name="Lee J.H."/>
            <person name="Choi E."/>
            <person name="Choi E."/>
            <person name="Lee S.E."/>
            <person name="Jeon J."/>
            <person name="Kim H."/>
            <person name="Choi G."/>
            <person name="Song H."/>
            <person name="Lee J."/>
            <person name="Lee S.C."/>
            <person name="Kwon J.K."/>
            <person name="Lee H.Y."/>
            <person name="Koo N."/>
            <person name="Hong Y."/>
            <person name="Kim R.W."/>
            <person name="Kang W.H."/>
            <person name="Huh J.H."/>
            <person name="Kang B.C."/>
            <person name="Yang T.J."/>
            <person name="Lee Y.H."/>
            <person name="Bennetzen J.L."/>
            <person name="Choi D."/>
        </authorList>
    </citation>
    <scope>NUCLEOTIDE SEQUENCE [LARGE SCALE GENOMIC DNA]</scope>
    <source>
        <strain evidence="4">cv. CM334</strain>
    </source>
</reference>
<evidence type="ECO:0000313" key="3">
    <source>
        <dbReference type="EMBL" id="PHT69317.1"/>
    </source>
</evidence>
<dbReference type="InterPro" id="IPR039726">
    <property type="entry name" value="Prp40-like"/>
</dbReference>
<dbReference type="GO" id="GO:0005685">
    <property type="term" value="C:U1 snRNP"/>
    <property type="evidence" value="ECO:0000318"/>
    <property type="project" value="GO_Central"/>
</dbReference>
<feature type="coiled-coil region" evidence="1">
    <location>
        <begin position="187"/>
        <end position="217"/>
    </location>
</feature>
<feature type="domain" description="FF" evidence="2">
    <location>
        <begin position="216"/>
        <end position="270"/>
    </location>
</feature>
<dbReference type="InterPro" id="IPR036517">
    <property type="entry name" value="FF_domain_sf"/>
</dbReference>
<dbReference type="SMART" id="SM00441">
    <property type="entry name" value="FF"/>
    <property type="match status" value="2"/>
</dbReference>
<sequence>MMVDDLLVVVGDAVSYDGGMVVSTDTIASVVDGGGRGGDADESGGDGVRRMCGELSSLSGKVSSLMIKIFEIKNSLEPASLTVANSEKIGIAVTLGNLRHRSKTATTQDTVVYGDGFSSENRENVKKDSIITEIRGGTPSNKKTIELGPLVYERKEEAKSAFKTLLKSANIGKAISILEHDERFKAIERAKSREDLFEDYVEELEKKEHAKALEEQKRNRVEYLEFLKSCEFIKASSQWRKVLDRLETDERCSRLDKIDRLDIFQEYLCDLESEEEEQRKLRMFVFEELLERAREKEEKEASKRKRLADEFYELLHASKCCVLHVNKYCMMMISSTPALCLECQQIYSNDDILNASIVSCVSTDILNADDILDANVVSAHQEILNDDDIFDASVVSCVSTDILNDDDMLNASVVSSASIDIE</sequence>
<reference evidence="3 4" key="1">
    <citation type="journal article" date="2014" name="Nat. Genet.">
        <title>Genome sequence of the hot pepper provides insights into the evolution of pungency in Capsicum species.</title>
        <authorList>
            <person name="Kim S."/>
            <person name="Park M."/>
            <person name="Yeom S.I."/>
            <person name="Kim Y.M."/>
            <person name="Lee J.M."/>
            <person name="Lee H.A."/>
            <person name="Seo E."/>
            <person name="Choi J."/>
            <person name="Cheong K."/>
            <person name="Kim K.T."/>
            <person name="Jung K."/>
            <person name="Lee G.W."/>
            <person name="Oh S.K."/>
            <person name="Bae C."/>
            <person name="Kim S.B."/>
            <person name="Lee H.Y."/>
            <person name="Kim S.Y."/>
            <person name="Kim M.S."/>
            <person name="Kang B.C."/>
            <person name="Jo Y.D."/>
            <person name="Yang H.B."/>
            <person name="Jeong H.J."/>
            <person name="Kang W.H."/>
            <person name="Kwon J.K."/>
            <person name="Shin C."/>
            <person name="Lim J.Y."/>
            <person name="Park J.H."/>
            <person name="Huh J.H."/>
            <person name="Kim J.S."/>
            <person name="Kim B.D."/>
            <person name="Cohen O."/>
            <person name="Paran I."/>
            <person name="Suh M.C."/>
            <person name="Lee S.B."/>
            <person name="Kim Y.K."/>
            <person name="Shin Y."/>
            <person name="Noh S.J."/>
            <person name="Park J."/>
            <person name="Seo Y.S."/>
            <person name="Kwon S.Y."/>
            <person name="Kim H.A."/>
            <person name="Park J.M."/>
            <person name="Kim H.J."/>
            <person name="Choi S.B."/>
            <person name="Bosland P.W."/>
            <person name="Reeves G."/>
            <person name="Jo S.H."/>
            <person name="Lee B.W."/>
            <person name="Cho H.T."/>
            <person name="Choi H.S."/>
            <person name="Lee M.S."/>
            <person name="Yu Y."/>
            <person name="Do Choi Y."/>
            <person name="Park B.S."/>
            <person name="van Deynze A."/>
            <person name="Ashrafi H."/>
            <person name="Hill T."/>
            <person name="Kim W.T."/>
            <person name="Pai H.S."/>
            <person name="Ahn H.K."/>
            <person name="Yeam I."/>
            <person name="Giovannoni J.J."/>
            <person name="Rose J.K."/>
            <person name="Sorensen I."/>
            <person name="Lee S.J."/>
            <person name="Kim R.W."/>
            <person name="Choi I.Y."/>
            <person name="Choi B.S."/>
            <person name="Lim J.S."/>
            <person name="Lee Y.H."/>
            <person name="Choi D."/>
        </authorList>
    </citation>
    <scope>NUCLEOTIDE SEQUENCE [LARGE SCALE GENOMIC DNA]</scope>
    <source>
        <strain evidence="4">cv. CM334</strain>
    </source>
</reference>
<dbReference type="GO" id="GO:0045292">
    <property type="term" value="P:mRNA cis splicing, via spliceosome"/>
    <property type="evidence" value="ECO:0007669"/>
    <property type="project" value="InterPro"/>
</dbReference>
<dbReference type="SUPFAM" id="SSF81698">
    <property type="entry name" value="FF domain"/>
    <property type="match status" value="2"/>
</dbReference>
<dbReference type="Gramene" id="PHT69317">
    <property type="protein sequence ID" value="PHT69317"/>
    <property type="gene ID" value="T459_28804"/>
</dbReference>
<organism evidence="3 4">
    <name type="scientific">Capsicum annuum</name>
    <name type="common">Capsicum pepper</name>
    <dbReference type="NCBI Taxonomy" id="4072"/>
    <lineage>
        <taxon>Eukaryota</taxon>
        <taxon>Viridiplantae</taxon>
        <taxon>Streptophyta</taxon>
        <taxon>Embryophyta</taxon>
        <taxon>Tracheophyta</taxon>
        <taxon>Spermatophyta</taxon>
        <taxon>Magnoliopsida</taxon>
        <taxon>eudicotyledons</taxon>
        <taxon>Gunneridae</taxon>
        <taxon>Pentapetalae</taxon>
        <taxon>asterids</taxon>
        <taxon>lamiids</taxon>
        <taxon>Solanales</taxon>
        <taxon>Solanaceae</taxon>
        <taxon>Solanoideae</taxon>
        <taxon>Capsiceae</taxon>
        <taxon>Capsicum</taxon>
    </lineage>
</organism>
<dbReference type="PANTHER" id="PTHR11864">
    <property type="entry name" value="PRE-MRNA-PROCESSING PROTEIN PRP40"/>
    <property type="match status" value="1"/>
</dbReference>
<keyword evidence="4" id="KW-1185">Reference proteome</keyword>
<keyword evidence="1" id="KW-0175">Coiled coil</keyword>
<dbReference type="GO" id="GO:0071004">
    <property type="term" value="C:U2-type prespliceosome"/>
    <property type="evidence" value="ECO:0000318"/>
    <property type="project" value="GO_Central"/>
</dbReference>
<name>A0A2G2YHV4_CAPAN</name>
<gene>
    <name evidence="3" type="ORF">T459_28804</name>
</gene>
<evidence type="ECO:0000259" key="2">
    <source>
        <dbReference type="PROSITE" id="PS51676"/>
    </source>
</evidence>
<dbReference type="Gene3D" id="1.10.10.440">
    <property type="entry name" value="FF domain"/>
    <property type="match status" value="2"/>
</dbReference>
<protein>
    <recommendedName>
        <fullName evidence="2">FF domain-containing protein</fullName>
    </recommendedName>
</protein>
<dbReference type="Pfam" id="PF01846">
    <property type="entry name" value="FF"/>
    <property type="match status" value="2"/>
</dbReference>
<dbReference type="EMBL" id="AYRZ02000011">
    <property type="protein sequence ID" value="PHT69317.1"/>
    <property type="molecule type" value="Genomic_DNA"/>
</dbReference>
<proteinExistence type="predicted"/>